<accession>A0A1I5DIK9</accession>
<dbReference type="EMBL" id="FOVJ01000005">
    <property type="protein sequence ID" value="SFN98641.1"/>
    <property type="molecule type" value="Genomic_DNA"/>
</dbReference>
<proteinExistence type="predicted"/>
<evidence type="ECO:0000313" key="2">
    <source>
        <dbReference type="Proteomes" id="UP000183107"/>
    </source>
</evidence>
<dbReference type="AlphaFoldDB" id="A0A1I5DIK9"/>
<dbReference type="RefSeq" id="WP_083396764.1">
    <property type="nucleotide sequence ID" value="NZ_FOVJ01000005.1"/>
</dbReference>
<dbReference type="Proteomes" id="UP000183107">
    <property type="component" value="Unassembled WGS sequence"/>
</dbReference>
<keyword evidence="2" id="KW-1185">Reference proteome</keyword>
<dbReference type="OrthoDB" id="883703at2"/>
<sequence>MRYEDEAIGLYGEDMEAEESMEAQESGDFEFGDELESLDNAEMVSDEIEEMELASQLLEVADEAELEQWIGNLVKRAGRSAGQFVKSDAGRSLVEILKGAANKALPILGSAAKSYLGGPVGGQLGNKLTSAAGQIFGLELEGMSEEDSEFEVARRFVRFSNAAAKNLAAGPRTGHPRKAARVAAVRAAKRHAPGLIRPAKRRKRGYPGYGAPANYGAPGNGRWVRRGRNIIIINCQGSGTPQIETKGENHA</sequence>
<name>A0A1I5DIK9_9PROT</name>
<organism evidence="1 2">
    <name type="scientific">Nitrosospira briensis</name>
    <dbReference type="NCBI Taxonomy" id="35799"/>
    <lineage>
        <taxon>Bacteria</taxon>
        <taxon>Pseudomonadati</taxon>
        <taxon>Pseudomonadota</taxon>
        <taxon>Betaproteobacteria</taxon>
        <taxon>Nitrosomonadales</taxon>
        <taxon>Nitrosomonadaceae</taxon>
        <taxon>Nitrosospira</taxon>
    </lineage>
</organism>
<reference evidence="2" key="1">
    <citation type="submission" date="2016-10" db="EMBL/GenBank/DDBJ databases">
        <authorList>
            <person name="Varghese N."/>
        </authorList>
    </citation>
    <scope>NUCLEOTIDE SEQUENCE [LARGE SCALE GENOMIC DNA]</scope>
    <source>
        <strain evidence="2">Nsp8</strain>
    </source>
</reference>
<gene>
    <name evidence="1" type="ORF">SAMN05216386_2335</name>
</gene>
<protein>
    <submittedName>
        <fullName evidence="1">Uncharacterized protein</fullName>
    </submittedName>
</protein>
<evidence type="ECO:0000313" key="1">
    <source>
        <dbReference type="EMBL" id="SFN98641.1"/>
    </source>
</evidence>